<feature type="region of interest" description="Disordered" evidence="1">
    <location>
        <begin position="1"/>
        <end position="65"/>
    </location>
</feature>
<feature type="non-terminal residue" evidence="2">
    <location>
        <position position="65"/>
    </location>
</feature>
<evidence type="ECO:0000313" key="3">
    <source>
        <dbReference type="Proteomes" id="UP001189429"/>
    </source>
</evidence>
<dbReference type="Proteomes" id="UP001189429">
    <property type="component" value="Unassembled WGS sequence"/>
</dbReference>
<keyword evidence="3" id="KW-1185">Reference proteome</keyword>
<sequence length="65" mass="7004">GPGAPSRRPQRAAGGGGGPRGACQGCRRWRSTRPRLEARRSGRTRAGGLRRWRRRAAGAQAARAR</sequence>
<comment type="caution">
    <text evidence="2">The sequence shown here is derived from an EMBL/GenBank/DDBJ whole genome shotgun (WGS) entry which is preliminary data.</text>
</comment>
<reference evidence="2" key="1">
    <citation type="submission" date="2023-10" db="EMBL/GenBank/DDBJ databases">
        <authorList>
            <person name="Chen Y."/>
            <person name="Shah S."/>
            <person name="Dougan E. K."/>
            <person name="Thang M."/>
            <person name="Chan C."/>
        </authorList>
    </citation>
    <scope>NUCLEOTIDE SEQUENCE [LARGE SCALE GENOMIC DNA]</scope>
</reference>
<evidence type="ECO:0000313" key="2">
    <source>
        <dbReference type="EMBL" id="CAK0854739.1"/>
    </source>
</evidence>
<gene>
    <name evidence="2" type="ORF">PCOR1329_LOCUS45705</name>
</gene>
<dbReference type="EMBL" id="CAUYUJ010015496">
    <property type="protein sequence ID" value="CAK0854739.1"/>
    <property type="molecule type" value="Genomic_DNA"/>
</dbReference>
<name>A0ABN9U8C9_9DINO</name>
<protein>
    <submittedName>
        <fullName evidence="2">Uncharacterized protein</fullName>
    </submittedName>
</protein>
<feature type="non-terminal residue" evidence="2">
    <location>
        <position position="1"/>
    </location>
</feature>
<evidence type="ECO:0000256" key="1">
    <source>
        <dbReference type="SAM" id="MobiDB-lite"/>
    </source>
</evidence>
<organism evidence="2 3">
    <name type="scientific">Prorocentrum cordatum</name>
    <dbReference type="NCBI Taxonomy" id="2364126"/>
    <lineage>
        <taxon>Eukaryota</taxon>
        <taxon>Sar</taxon>
        <taxon>Alveolata</taxon>
        <taxon>Dinophyceae</taxon>
        <taxon>Prorocentrales</taxon>
        <taxon>Prorocentraceae</taxon>
        <taxon>Prorocentrum</taxon>
    </lineage>
</organism>
<accession>A0ABN9U8C9</accession>
<proteinExistence type="predicted"/>